<sequence length="76" mass="8865">RVDFNIGTLRDRCVNWLVTAYNYINKPEIVIKAFDGCRVPNREHLRLSFATLTSEETCQLLRDIQNNDPELWAAIN</sequence>
<keyword evidence="2" id="KW-1185">Reference proteome</keyword>
<feature type="non-terminal residue" evidence="1">
    <location>
        <position position="1"/>
    </location>
</feature>
<dbReference type="OrthoDB" id="3257623at2759"/>
<reference evidence="1 2" key="1">
    <citation type="submission" date="2015-04" db="EMBL/GenBank/DDBJ databases">
        <title>Complete genome sequence of Schizopora paradoxa KUC8140, a cosmopolitan wood degrader in East Asia.</title>
        <authorList>
            <consortium name="DOE Joint Genome Institute"/>
            <person name="Min B."/>
            <person name="Park H."/>
            <person name="Jang Y."/>
            <person name="Kim J.-J."/>
            <person name="Kim K.H."/>
            <person name="Pangilinan J."/>
            <person name="Lipzen A."/>
            <person name="Riley R."/>
            <person name="Grigoriev I.V."/>
            <person name="Spatafora J.W."/>
            <person name="Choi I.-G."/>
        </authorList>
    </citation>
    <scope>NUCLEOTIDE SEQUENCE [LARGE SCALE GENOMIC DNA]</scope>
    <source>
        <strain evidence="1 2">KUC8140</strain>
    </source>
</reference>
<name>A0A0H2RD27_9AGAM</name>
<feature type="non-terminal residue" evidence="1">
    <location>
        <position position="76"/>
    </location>
</feature>
<protein>
    <submittedName>
        <fullName evidence="1">Uncharacterized protein</fullName>
    </submittedName>
</protein>
<organism evidence="1 2">
    <name type="scientific">Schizopora paradoxa</name>
    <dbReference type="NCBI Taxonomy" id="27342"/>
    <lineage>
        <taxon>Eukaryota</taxon>
        <taxon>Fungi</taxon>
        <taxon>Dikarya</taxon>
        <taxon>Basidiomycota</taxon>
        <taxon>Agaricomycotina</taxon>
        <taxon>Agaricomycetes</taxon>
        <taxon>Hymenochaetales</taxon>
        <taxon>Schizoporaceae</taxon>
        <taxon>Schizopora</taxon>
    </lineage>
</organism>
<dbReference type="InParanoid" id="A0A0H2RD27"/>
<evidence type="ECO:0000313" key="1">
    <source>
        <dbReference type="EMBL" id="KLO09795.1"/>
    </source>
</evidence>
<dbReference type="EMBL" id="KQ086045">
    <property type="protein sequence ID" value="KLO09795.1"/>
    <property type="molecule type" value="Genomic_DNA"/>
</dbReference>
<accession>A0A0H2RD27</accession>
<dbReference type="Proteomes" id="UP000053477">
    <property type="component" value="Unassembled WGS sequence"/>
</dbReference>
<dbReference type="AlphaFoldDB" id="A0A0H2RD27"/>
<proteinExistence type="predicted"/>
<evidence type="ECO:0000313" key="2">
    <source>
        <dbReference type="Proteomes" id="UP000053477"/>
    </source>
</evidence>
<gene>
    <name evidence="1" type="ORF">SCHPADRAFT_805597</name>
</gene>